<keyword evidence="5" id="KW-1185">Reference proteome</keyword>
<organism evidence="5 6">
    <name type="scientific">Coffea arabica</name>
    <name type="common">Arabian coffee</name>
    <dbReference type="NCBI Taxonomy" id="13443"/>
    <lineage>
        <taxon>Eukaryota</taxon>
        <taxon>Viridiplantae</taxon>
        <taxon>Streptophyta</taxon>
        <taxon>Embryophyta</taxon>
        <taxon>Tracheophyta</taxon>
        <taxon>Spermatophyta</taxon>
        <taxon>Magnoliopsida</taxon>
        <taxon>eudicotyledons</taxon>
        <taxon>Gunneridae</taxon>
        <taxon>Pentapetalae</taxon>
        <taxon>asterids</taxon>
        <taxon>lamiids</taxon>
        <taxon>Gentianales</taxon>
        <taxon>Rubiaceae</taxon>
        <taxon>Ixoroideae</taxon>
        <taxon>Gardenieae complex</taxon>
        <taxon>Bertiereae - Coffeeae clade</taxon>
        <taxon>Coffeeae</taxon>
        <taxon>Coffea</taxon>
    </lineage>
</organism>
<evidence type="ECO:0000256" key="3">
    <source>
        <dbReference type="RuleBase" id="RU361155"/>
    </source>
</evidence>
<feature type="domain" description="Sulfotransferase" evidence="4">
    <location>
        <begin position="65"/>
        <end position="326"/>
    </location>
</feature>
<dbReference type="InterPro" id="IPR027417">
    <property type="entry name" value="P-loop_NTPase"/>
</dbReference>
<evidence type="ECO:0000256" key="2">
    <source>
        <dbReference type="ARBA" id="ARBA00022679"/>
    </source>
</evidence>
<accession>A0A6P6TZA4</accession>
<reference evidence="6" key="2">
    <citation type="submission" date="2025-08" db="UniProtKB">
        <authorList>
            <consortium name="RefSeq"/>
        </authorList>
    </citation>
    <scope>IDENTIFICATION</scope>
    <source>
        <tissue evidence="6">Leaves</tissue>
    </source>
</reference>
<dbReference type="Pfam" id="PF00685">
    <property type="entry name" value="Sulfotransfer_1"/>
    <property type="match status" value="1"/>
</dbReference>
<sequence>MSNTRKMISSTEAEQKDDHFKEFFQRLQPKKLVEGELLANYQGIWFVADLLRATLTFQKHFKANDSDIFLATMAKSGTTWLKALAFSIVNRNNHSVDESPLLFSNPHYLVPFLEMHLYKDGNIPDIDAMPCPRILATHLPYQLLPSTILDCSNSRIIYLCRNPLDVFTSTRHFVLQNGFASRPSASLDVPFETFCQGIYPYGPFWDHCLGYWNASLKDPQKVLFLKYEDLKKDINSSVKKIADFLGYPLSAEEEEAGLVEEIATLCSFENLMNLNCNKEGEIQTVFRAKHNSFFRKGEVGDWVNLVPPSMANRLEKLMQEKFGESGLTLDIHGNSV</sequence>
<reference evidence="5" key="1">
    <citation type="journal article" date="2025" name="Foods">
        <title>Unveiling the Microbial Signatures of Arabica Coffee Cherries: Insights into Ripeness Specific Diversity, Functional Traits, and Implications for Quality and Safety.</title>
        <authorList>
            <consortium name="RefSeq"/>
            <person name="Tenea G.N."/>
            <person name="Cifuentes V."/>
            <person name="Reyes P."/>
            <person name="Cevallos-Vallejos M."/>
        </authorList>
    </citation>
    <scope>NUCLEOTIDE SEQUENCE [LARGE SCALE GENOMIC DNA]</scope>
</reference>
<dbReference type="PANTHER" id="PTHR11783">
    <property type="entry name" value="SULFOTRANSFERASE SULT"/>
    <property type="match status" value="1"/>
</dbReference>
<dbReference type="SUPFAM" id="SSF52540">
    <property type="entry name" value="P-loop containing nucleoside triphosphate hydrolases"/>
    <property type="match status" value="1"/>
</dbReference>
<comment type="similarity">
    <text evidence="1 3">Belongs to the sulfotransferase 1 family.</text>
</comment>
<evidence type="ECO:0000313" key="5">
    <source>
        <dbReference type="Proteomes" id="UP001652660"/>
    </source>
</evidence>
<evidence type="ECO:0000259" key="4">
    <source>
        <dbReference type="Pfam" id="PF00685"/>
    </source>
</evidence>
<dbReference type="GO" id="GO:0008146">
    <property type="term" value="F:sulfotransferase activity"/>
    <property type="evidence" value="ECO:0007669"/>
    <property type="project" value="InterPro"/>
</dbReference>
<protein>
    <recommendedName>
        <fullName evidence="3">Sulfotransferase</fullName>
        <ecNumber evidence="3">2.8.2.-</ecNumber>
    </recommendedName>
</protein>
<dbReference type="RefSeq" id="XP_027083161.1">
    <property type="nucleotide sequence ID" value="XM_027227360.2"/>
</dbReference>
<dbReference type="Gene3D" id="3.40.50.300">
    <property type="entry name" value="P-loop containing nucleotide triphosphate hydrolases"/>
    <property type="match status" value="1"/>
</dbReference>
<evidence type="ECO:0000313" key="6">
    <source>
        <dbReference type="RefSeq" id="XP_027083161.1"/>
    </source>
</evidence>
<name>A0A6P6TZA4_COFAR</name>
<dbReference type="OrthoDB" id="205623at2759"/>
<dbReference type="Proteomes" id="UP001652660">
    <property type="component" value="Chromosome 8c"/>
</dbReference>
<proteinExistence type="inferred from homology"/>
<dbReference type="InterPro" id="IPR000863">
    <property type="entry name" value="Sulfotransferase_dom"/>
</dbReference>
<evidence type="ECO:0000256" key="1">
    <source>
        <dbReference type="ARBA" id="ARBA00005771"/>
    </source>
</evidence>
<keyword evidence="2 3" id="KW-0808">Transferase</keyword>
<dbReference type="GeneID" id="113705495"/>
<dbReference type="EC" id="2.8.2.-" evidence="3"/>
<gene>
    <name evidence="6" type="primary">LOC113705495</name>
</gene>
<dbReference type="AlphaFoldDB" id="A0A6P6TZA4"/>